<dbReference type="AlphaFoldDB" id="A0A1Q9DDP6"/>
<dbReference type="InterPro" id="IPR001806">
    <property type="entry name" value="Small_GTPase"/>
</dbReference>
<dbReference type="InterPro" id="IPR020849">
    <property type="entry name" value="Small_GTPase_Ras-type"/>
</dbReference>
<dbReference type="SMART" id="SM00174">
    <property type="entry name" value="RHO"/>
    <property type="match status" value="1"/>
</dbReference>
<dbReference type="NCBIfam" id="TIGR00231">
    <property type="entry name" value="small_GTP"/>
    <property type="match status" value="1"/>
</dbReference>
<dbReference type="PROSITE" id="PS51419">
    <property type="entry name" value="RAB"/>
    <property type="match status" value="1"/>
</dbReference>
<proteinExistence type="predicted"/>
<dbReference type="Proteomes" id="UP000186817">
    <property type="component" value="Unassembled WGS sequence"/>
</dbReference>
<evidence type="ECO:0000313" key="3">
    <source>
        <dbReference type="EMBL" id="OLP93272.1"/>
    </source>
</evidence>
<organism evidence="3 4">
    <name type="scientific">Symbiodinium microadriaticum</name>
    <name type="common">Dinoflagellate</name>
    <name type="synonym">Zooxanthella microadriatica</name>
    <dbReference type="NCBI Taxonomy" id="2951"/>
    <lineage>
        <taxon>Eukaryota</taxon>
        <taxon>Sar</taxon>
        <taxon>Alveolata</taxon>
        <taxon>Dinophyceae</taxon>
        <taxon>Suessiales</taxon>
        <taxon>Symbiodiniaceae</taxon>
        <taxon>Symbiodinium</taxon>
    </lineage>
</organism>
<keyword evidence="1" id="KW-0547">Nucleotide-binding</keyword>
<dbReference type="Pfam" id="PF00071">
    <property type="entry name" value="Ras"/>
    <property type="match status" value="1"/>
</dbReference>
<evidence type="ECO:0000256" key="1">
    <source>
        <dbReference type="ARBA" id="ARBA00022741"/>
    </source>
</evidence>
<dbReference type="PRINTS" id="PR00449">
    <property type="entry name" value="RASTRNSFRMNG"/>
</dbReference>
<gene>
    <name evidence="3" type="primary">H-RAS</name>
    <name evidence="3" type="ORF">AK812_SmicGene24850</name>
</gene>
<dbReference type="PROSITE" id="PS51421">
    <property type="entry name" value="RAS"/>
    <property type="match status" value="1"/>
</dbReference>
<protein>
    <submittedName>
        <fullName evidence="3">Transforming protein p29</fullName>
    </submittedName>
</protein>
<dbReference type="EMBL" id="LSRX01000589">
    <property type="protein sequence ID" value="OLP93272.1"/>
    <property type="molecule type" value="Genomic_DNA"/>
</dbReference>
<dbReference type="GO" id="GO:0007165">
    <property type="term" value="P:signal transduction"/>
    <property type="evidence" value="ECO:0007669"/>
    <property type="project" value="InterPro"/>
</dbReference>
<dbReference type="GO" id="GO:0016020">
    <property type="term" value="C:membrane"/>
    <property type="evidence" value="ECO:0007669"/>
    <property type="project" value="InterPro"/>
</dbReference>
<accession>A0A1Q9DDP6</accession>
<dbReference type="SUPFAM" id="SSF52540">
    <property type="entry name" value="P-loop containing nucleoside triphosphate hydrolases"/>
    <property type="match status" value="1"/>
</dbReference>
<keyword evidence="2" id="KW-0342">GTP-binding</keyword>
<dbReference type="GO" id="GO:0003924">
    <property type="term" value="F:GTPase activity"/>
    <property type="evidence" value="ECO:0007669"/>
    <property type="project" value="InterPro"/>
</dbReference>
<dbReference type="Gene3D" id="3.40.50.300">
    <property type="entry name" value="P-loop containing nucleotide triphosphate hydrolases"/>
    <property type="match status" value="1"/>
</dbReference>
<name>A0A1Q9DDP6_SYMMI</name>
<dbReference type="InterPro" id="IPR005225">
    <property type="entry name" value="Small_GTP-bd"/>
</dbReference>
<comment type="caution">
    <text evidence="3">The sequence shown here is derived from an EMBL/GenBank/DDBJ whole genome shotgun (WGS) entry which is preliminary data.</text>
</comment>
<dbReference type="OrthoDB" id="5976022at2759"/>
<evidence type="ECO:0000313" key="4">
    <source>
        <dbReference type="Proteomes" id="UP000186817"/>
    </source>
</evidence>
<dbReference type="SMART" id="SM00175">
    <property type="entry name" value="RAB"/>
    <property type="match status" value="1"/>
</dbReference>
<dbReference type="InterPro" id="IPR027417">
    <property type="entry name" value="P-loop_NTPase"/>
</dbReference>
<keyword evidence="4" id="KW-1185">Reference proteome</keyword>
<dbReference type="PANTHER" id="PTHR24070">
    <property type="entry name" value="RAS, DI-RAS, AND RHEB FAMILY MEMBERS OF SMALL GTPASE SUPERFAMILY"/>
    <property type="match status" value="1"/>
</dbReference>
<dbReference type="SMART" id="SM00173">
    <property type="entry name" value="RAS"/>
    <property type="match status" value="1"/>
</dbReference>
<reference evidence="3 4" key="1">
    <citation type="submission" date="2016-02" db="EMBL/GenBank/DDBJ databases">
        <title>Genome analysis of coral dinoflagellate symbionts highlights evolutionary adaptations to a symbiotic lifestyle.</title>
        <authorList>
            <person name="Aranda M."/>
            <person name="Li Y."/>
            <person name="Liew Y.J."/>
            <person name="Baumgarten S."/>
            <person name="Simakov O."/>
            <person name="Wilson M."/>
            <person name="Piel J."/>
            <person name="Ashoor H."/>
            <person name="Bougouffa S."/>
            <person name="Bajic V.B."/>
            <person name="Ryu T."/>
            <person name="Ravasi T."/>
            <person name="Bayer T."/>
            <person name="Micklem G."/>
            <person name="Kim H."/>
            <person name="Bhak J."/>
            <person name="Lajeunesse T.C."/>
            <person name="Voolstra C.R."/>
        </authorList>
    </citation>
    <scope>NUCLEOTIDE SEQUENCE [LARGE SCALE GENOMIC DNA]</scope>
    <source>
        <strain evidence="3 4">CCMP2467</strain>
    </source>
</reference>
<sequence length="570" mass="64387">MLPSSFTRLREEKPSATGGQGPQMAVRGATERFALAVLGCTGVGKSALAGRFLRDEVLLEHDPTIEDLHRKELVLKGAPVCLEIVDTAGQETYTSLRRSWLQNGKGFLFVFSLADRQTLDGLSAFREEIRSVYPQEAPPSVIAANMADLQWDVSEEDLKKLQADWPNCVQVLQTSAVTGQNVHEAFEQLSLAVQEREHRLRLQDSSNPVSLDWAASVNLPTDVEEALTATLREETLAVTPVKKRRQSYEALLSPIKTSPAASVSSTFAMVKEREAPSFRYFEKRSTWTTPILLSARSVRLFSCSTDISSRRRWTRLAKAGNLSVAELPALHRVGFSDLGAHLEPLPVMADSEELWTYPWLTADMPDLATARAAAVQWRYRTVIARWLCRRLPSCCDRVDELCEQLLEEMPVEQLKSRTLLAESNIGVVHVLRFSKYLKLGVSHLELHCKRRDQGLTARLQFYKRQCTSEDCRLESLPVVVACRTAAQALLLEGFLHRDMRRWFPQMVISESDSKELYSFDAQDVLMQQLHWRAQRSARQLKVWKQWFDQQTSVVGSTDAALPEENSSLDL</sequence>
<dbReference type="GO" id="GO:0005525">
    <property type="term" value="F:GTP binding"/>
    <property type="evidence" value="ECO:0007669"/>
    <property type="project" value="UniProtKB-KW"/>
</dbReference>
<evidence type="ECO:0000256" key="2">
    <source>
        <dbReference type="ARBA" id="ARBA00023134"/>
    </source>
</evidence>